<dbReference type="Proteomes" id="UP000632740">
    <property type="component" value="Unassembled WGS sequence"/>
</dbReference>
<sequence>MTLTAQRRSELLARFDALLTKGVHSVEDARAIHAVVDELIAAGGPPALPSRPDAAHEAVAGLDLALREGRWPTTVEGLTAASRLAHACARAASTGQARRLWQVRARGLDARLHRLTGQGTP</sequence>
<gene>
    <name evidence="1" type="ORF">Cch01nite_31780</name>
</gene>
<name>A0A919P7N3_9CELL</name>
<proteinExistence type="predicted"/>
<accession>A0A919P7N3</accession>
<comment type="caution">
    <text evidence="1">The sequence shown here is derived from an EMBL/GenBank/DDBJ whole genome shotgun (WGS) entry which is preliminary data.</text>
</comment>
<dbReference type="AlphaFoldDB" id="A0A919P7N3"/>
<keyword evidence="2" id="KW-1185">Reference proteome</keyword>
<dbReference type="EMBL" id="BONK01000011">
    <property type="protein sequence ID" value="GIG22454.1"/>
    <property type="molecule type" value="Genomic_DNA"/>
</dbReference>
<organism evidence="1 2">
    <name type="scientific">Cellulomonas chitinilytica</name>
    <dbReference type="NCBI Taxonomy" id="398759"/>
    <lineage>
        <taxon>Bacteria</taxon>
        <taxon>Bacillati</taxon>
        <taxon>Actinomycetota</taxon>
        <taxon>Actinomycetes</taxon>
        <taxon>Micrococcales</taxon>
        <taxon>Cellulomonadaceae</taxon>
        <taxon>Cellulomonas</taxon>
    </lineage>
</organism>
<dbReference type="RefSeq" id="WP_203757212.1">
    <property type="nucleotide sequence ID" value="NZ_BONK01000011.1"/>
</dbReference>
<protein>
    <submittedName>
        <fullName evidence="1">Uncharacterized protein</fullName>
    </submittedName>
</protein>
<evidence type="ECO:0000313" key="1">
    <source>
        <dbReference type="EMBL" id="GIG22454.1"/>
    </source>
</evidence>
<evidence type="ECO:0000313" key="2">
    <source>
        <dbReference type="Proteomes" id="UP000632740"/>
    </source>
</evidence>
<reference evidence="1" key="1">
    <citation type="submission" date="2021-01" db="EMBL/GenBank/DDBJ databases">
        <title>Whole genome shotgun sequence of Cellulomonas chitinilytica NBRC 110799.</title>
        <authorList>
            <person name="Komaki H."/>
            <person name="Tamura T."/>
        </authorList>
    </citation>
    <scope>NUCLEOTIDE SEQUENCE</scope>
    <source>
        <strain evidence="1">NBRC 110799</strain>
    </source>
</reference>